<dbReference type="InterPro" id="IPR038530">
    <property type="entry name" value="NiFe-hyd_HybE_sf"/>
</dbReference>
<protein>
    <submittedName>
        <fullName evidence="2">[NiFe]-hydrogenase assembly, chaperone, HybE</fullName>
    </submittedName>
</protein>
<dbReference type="Proteomes" id="UP000249633">
    <property type="component" value="Unassembled WGS sequence"/>
</dbReference>
<dbReference type="EMBL" id="QFOD01000008">
    <property type="protein sequence ID" value="PZP32368.1"/>
    <property type="molecule type" value="Genomic_DNA"/>
</dbReference>
<evidence type="ECO:0000256" key="1">
    <source>
        <dbReference type="SAM" id="MobiDB-lite"/>
    </source>
</evidence>
<accession>A0A2W5DNS0</accession>
<reference evidence="2 3" key="1">
    <citation type="submission" date="2017-08" db="EMBL/GenBank/DDBJ databases">
        <title>Infants hospitalized years apart are colonized by the same room-sourced microbial strains.</title>
        <authorList>
            <person name="Brooks B."/>
            <person name="Olm M.R."/>
            <person name="Firek B.A."/>
            <person name="Baker R."/>
            <person name="Thomas B.C."/>
            <person name="Morowitz M.J."/>
            <person name="Banfield J.F."/>
        </authorList>
    </citation>
    <scope>NUCLEOTIDE SEQUENCE [LARGE SCALE GENOMIC DNA]</scope>
    <source>
        <strain evidence="2">S2_012_000_R2_81</strain>
    </source>
</reference>
<name>A0A2W5DNS0_9BURK</name>
<comment type="caution">
    <text evidence="2">The sequence shown here is derived from an EMBL/GenBank/DDBJ whole genome shotgun (WGS) entry which is preliminary data.</text>
</comment>
<dbReference type="InterPro" id="IPR023994">
    <property type="entry name" value="NiFe-hyd_HybE"/>
</dbReference>
<sequence>MWRQFVPARLAQLEQGFATVEPRMRALGLARAGLRVQALGFEPLTEEPGLLLGVLVTPWCLNLVLLPLQHCDRPGPTLACPRRFGDWALEFQPATLAEPGAYASCGLFSDMGRFADQAAAQATGEASLQALRDAAAGVAPAAPSPSRRGFLFGRPPEARA</sequence>
<evidence type="ECO:0000313" key="2">
    <source>
        <dbReference type="EMBL" id="PZP32368.1"/>
    </source>
</evidence>
<feature type="compositionally biased region" description="Low complexity" evidence="1">
    <location>
        <begin position="139"/>
        <end position="149"/>
    </location>
</feature>
<organism evidence="2 3">
    <name type="scientific">Roseateles depolymerans</name>
    <dbReference type="NCBI Taxonomy" id="76731"/>
    <lineage>
        <taxon>Bacteria</taxon>
        <taxon>Pseudomonadati</taxon>
        <taxon>Pseudomonadota</taxon>
        <taxon>Betaproteobacteria</taxon>
        <taxon>Burkholderiales</taxon>
        <taxon>Sphaerotilaceae</taxon>
        <taxon>Roseateles</taxon>
    </lineage>
</organism>
<dbReference type="NCBIfam" id="TIGR03993">
    <property type="entry name" value="hydrog_HybE"/>
    <property type="match status" value="1"/>
</dbReference>
<dbReference type="Gene3D" id="3.30.1460.40">
    <property type="entry name" value="[NiFe]-hydrogenase assembly chaperone, HybE"/>
    <property type="match status" value="1"/>
</dbReference>
<gene>
    <name evidence="2" type="ORF">DI603_10050</name>
</gene>
<feature type="region of interest" description="Disordered" evidence="1">
    <location>
        <begin position="139"/>
        <end position="160"/>
    </location>
</feature>
<proteinExistence type="predicted"/>
<dbReference type="AlphaFoldDB" id="A0A2W5DNS0"/>
<evidence type="ECO:0000313" key="3">
    <source>
        <dbReference type="Proteomes" id="UP000249633"/>
    </source>
</evidence>
<dbReference type="Pfam" id="PF11939">
    <property type="entry name" value="NiFe-hyd_HybE"/>
    <property type="match status" value="1"/>
</dbReference>